<dbReference type="EMBL" id="PPTS01000002">
    <property type="protein sequence ID" value="RDB66324.1"/>
    <property type="molecule type" value="Genomic_DNA"/>
</dbReference>
<protein>
    <submittedName>
        <fullName evidence="1">Uncharacterized protein</fullName>
    </submittedName>
</protein>
<dbReference type="GeneID" id="97354595"/>
<evidence type="ECO:0000313" key="2">
    <source>
        <dbReference type="Proteomes" id="UP000254000"/>
    </source>
</evidence>
<evidence type="ECO:0000313" key="1">
    <source>
        <dbReference type="EMBL" id="RDB66324.1"/>
    </source>
</evidence>
<dbReference type="OrthoDB" id="3174652at2"/>
<reference evidence="1 2" key="1">
    <citation type="journal article" date="2018" name="Elife">
        <title>Discovery and characterization of a prevalent human gut bacterial enzyme sufficient for the inactivation of a family of plant toxins.</title>
        <authorList>
            <person name="Koppel N."/>
            <person name="Bisanz J.E."/>
            <person name="Pandelia M.E."/>
            <person name="Turnbaugh P.J."/>
            <person name="Balskus E.P."/>
        </authorList>
    </citation>
    <scope>NUCLEOTIDE SEQUENCE [LARGE SCALE GENOMIC DNA]</scope>
    <source>
        <strain evidence="1 2">3C</strain>
    </source>
</reference>
<dbReference type="AlphaFoldDB" id="A0A369M4G6"/>
<name>A0A369M4G6_9ACTN</name>
<dbReference type="Proteomes" id="UP000254000">
    <property type="component" value="Unassembled WGS sequence"/>
</dbReference>
<sequence>MADQELLARYAPTIDSPETKEAYLLDGELYIRHEFRDPAELQTRMTYHRVGEDNVVSNDNLVMLGVWARAQKQGEQVK</sequence>
<gene>
    <name evidence="1" type="ORF">C1877_03820</name>
</gene>
<proteinExistence type="predicted"/>
<comment type="caution">
    <text evidence="1">The sequence shown here is derived from an EMBL/GenBank/DDBJ whole genome shotgun (WGS) entry which is preliminary data.</text>
</comment>
<dbReference type="RefSeq" id="WP_087191976.1">
    <property type="nucleotide sequence ID" value="NZ_CABMMS010000002.1"/>
</dbReference>
<accession>A0A369M4G6</accession>
<organism evidence="1 2">
    <name type="scientific">Gordonibacter pamelaeae</name>
    <dbReference type="NCBI Taxonomy" id="471189"/>
    <lineage>
        <taxon>Bacteria</taxon>
        <taxon>Bacillati</taxon>
        <taxon>Actinomycetota</taxon>
        <taxon>Coriobacteriia</taxon>
        <taxon>Eggerthellales</taxon>
        <taxon>Eggerthellaceae</taxon>
        <taxon>Gordonibacter</taxon>
    </lineage>
</organism>
<keyword evidence="2" id="KW-1185">Reference proteome</keyword>